<evidence type="ECO:0000313" key="2">
    <source>
        <dbReference type="EMBL" id="QGU31583.1"/>
    </source>
</evidence>
<dbReference type="SUPFAM" id="SSF141868">
    <property type="entry name" value="EAL domain-like"/>
    <property type="match status" value="1"/>
</dbReference>
<sequence length="360" mass="39785">MACSRCQTLPLSVETRGTLLLTGAVRELIDILIGFLEVEGLAFEDAGLEVRLPDSNLFEFLQRVRATQAFNALERRGISALLLEPGETLSFHAFTRARTLEQWLGLIDACGLIEILEAQRFVSWFQPILAATDGAVIGHEALLRGQRPDGTLMFPGEIFSLAGDNDLLFQVDRQARESALRCAASVGLQGQLFVNFVPTAIYDPAHCLQSTVGWARRLGFDPGRLVFEVVETERVGDLDHLKCILDFYRDAGYRVALDDMGSGYASLNLLATLKPDIIKIDLEIVRGIDADPQRQSVFRALVGIARDLGIQVLAEGIETQAELAYVIAEGADLVQGYLFARPAPQPHEPQWSEFWGSDRR</sequence>
<dbReference type="Gene3D" id="3.20.20.450">
    <property type="entry name" value="EAL domain"/>
    <property type="match status" value="1"/>
</dbReference>
<dbReference type="InterPro" id="IPR035919">
    <property type="entry name" value="EAL_sf"/>
</dbReference>
<organism evidence="2 3">
    <name type="scientific">Thermochromatium tepidum ATCC 43061</name>
    <dbReference type="NCBI Taxonomy" id="316276"/>
    <lineage>
        <taxon>Bacteria</taxon>
        <taxon>Pseudomonadati</taxon>
        <taxon>Pseudomonadota</taxon>
        <taxon>Gammaproteobacteria</taxon>
        <taxon>Chromatiales</taxon>
        <taxon>Chromatiaceae</taxon>
        <taxon>Thermochromatium</taxon>
    </lineage>
</organism>
<proteinExistence type="predicted"/>
<reference evidence="2 3" key="1">
    <citation type="submission" date="2019-12" db="EMBL/GenBank/DDBJ databases">
        <title>The complete genome of the thermophilic, anoxygenic phototrophic gammaproteobacterium Thermochromatium tepidum.</title>
        <authorList>
            <person name="Sattley W.M."/>
            <person name="Swingley W.D."/>
            <person name="Burchell B.M."/>
            <person name="Gurbani S.A."/>
            <person name="Kujawa C.M."/>
            <person name="Nuccio D.A."/>
            <person name="Schladweiler J."/>
            <person name="Shaffer K.N."/>
            <person name="Stokes L.M."/>
            <person name="Touchman J.W."/>
            <person name="Blankenship R.E."/>
            <person name="Madigan M.T."/>
        </authorList>
    </citation>
    <scope>NUCLEOTIDE SEQUENCE [LARGE SCALE GENOMIC DNA]</scope>
    <source>
        <strain evidence="2 3">ATCC 43061</strain>
    </source>
</reference>
<dbReference type="InterPro" id="IPR001633">
    <property type="entry name" value="EAL_dom"/>
</dbReference>
<dbReference type="SMART" id="SM00052">
    <property type="entry name" value="EAL"/>
    <property type="match status" value="1"/>
</dbReference>
<keyword evidence="3" id="KW-1185">Reference proteome</keyword>
<name>A0A6I6E4G4_THETI</name>
<dbReference type="CDD" id="cd01948">
    <property type="entry name" value="EAL"/>
    <property type="match status" value="1"/>
</dbReference>
<feature type="domain" description="EAL" evidence="1">
    <location>
        <begin position="105"/>
        <end position="356"/>
    </location>
</feature>
<dbReference type="OrthoDB" id="1673646at2"/>
<dbReference type="GO" id="GO:0071111">
    <property type="term" value="F:cyclic-guanylate-specific phosphodiesterase activity"/>
    <property type="evidence" value="ECO:0007669"/>
    <property type="project" value="InterPro"/>
</dbReference>
<dbReference type="PANTHER" id="PTHR33121:SF15">
    <property type="entry name" value="BLUE LIGHT- AND TEMPERATURE-REGULATED ANTIREPRESSOR BLUF"/>
    <property type="match status" value="1"/>
</dbReference>
<dbReference type="PROSITE" id="PS50883">
    <property type="entry name" value="EAL"/>
    <property type="match status" value="1"/>
</dbReference>
<dbReference type="PANTHER" id="PTHR33121">
    <property type="entry name" value="CYCLIC DI-GMP PHOSPHODIESTERASE PDEF"/>
    <property type="match status" value="1"/>
</dbReference>
<dbReference type="EMBL" id="CP039268">
    <property type="protein sequence ID" value="QGU31583.1"/>
    <property type="molecule type" value="Genomic_DNA"/>
</dbReference>
<dbReference type="RefSeq" id="WP_153973783.1">
    <property type="nucleotide sequence ID" value="NZ_CP039268.1"/>
</dbReference>
<evidence type="ECO:0000259" key="1">
    <source>
        <dbReference type="PROSITE" id="PS50883"/>
    </source>
</evidence>
<gene>
    <name evidence="2" type="ORF">E6P07_00380</name>
</gene>
<dbReference type="Proteomes" id="UP000426424">
    <property type="component" value="Chromosome"/>
</dbReference>
<dbReference type="InterPro" id="IPR050706">
    <property type="entry name" value="Cyclic-di-GMP_PDE-like"/>
</dbReference>
<dbReference type="KEGG" id="ttp:E6P07_00380"/>
<evidence type="ECO:0000313" key="3">
    <source>
        <dbReference type="Proteomes" id="UP000426424"/>
    </source>
</evidence>
<accession>A0A6I6E4G4</accession>
<protein>
    <submittedName>
        <fullName evidence="2">EAL domain-containing protein</fullName>
    </submittedName>
</protein>
<dbReference type="AlphaFoldDB" id="A0A6I6E4G4"/>
<dbReference type="Pfam" id="PF00563">
    <property type="entry name" value="EAL"/>
    <property type="match status" value="1"/>
</dbReference>